<dbReference type="SMART" id="SM00470">
    <property type="entry name" value="ParB"/>
    <property type="match status" value="1"/>
</dbReference>
<keyword evidence="5" id="KW-1185">Reference proteome</keyword>
<dbReference type="EMBL" id="FOSP01000051">
    <property type="protein sequence ID" value="SFL27281.1"/>
    <property type="molecule type" value="Genomic_DNA"/>
</dbReference>
<dbReference type="AlphaFoldDB" id="A0A1I4GDN8"/>
<gene>
    <name evidence="4" type="ORF">SAMN05216302_105110</name>
</gene>
<accession>A0A1I4GDN8</accession>
<evidence type="ECO:0000313" key="4">
    <source>
        <dbReference type="EMBL" id="SFL27281.1"/>
    </source>
</evidence>
<dbReference type="STRING" id="52441.SAMN05216302_105110"/>
<feature type="domain" description="ParB-like N-terminal" evidence="3">
    <location>
        <begin position="19"/>
        <end position="108"/>
    </location>
</feature>
<evidence type="ECO:0000256" key="1">
    <source>
        <dbReference type="ARBA" id="ARBA00006295"/>
    </source>
</evidence>
<dbReference type="GO" id="GO:0005694">
    <property type="term" value="C:chromosome"/>
    <property type="evidence" value="ECO:0007669"/>
    <property type="project" value="TreeGrafter"/>
</dbReference>
<dbReference type="Pfam" id="PF02195">
    <property type="entry name" value="ParB_N"/>
    <property type="match status" value="1"/>
</dbReference>
<dbReference type="InterPro" id="IPR036086">
    <property type="entry name" value="ParB/Sulfiredoxin_sf"/>
</dbReference>
<dbReference type="Gene3D" id="3.90.1530.30">
    <property type="match status" value="1"/>
</dbReference>
<name>A0A1I4GDN8_9PROT</name>
<dbReference type="InterPro" id="IPR013741">
    <property type="entry name" value="KorB_domain"/>
</dbReference>
<dbReference type="InterPro" id="IPR042075">
    <property type="entry name" value="KorB_DNA-db"/>
</dbReference>
<reference evidence="5" key="1">
    <citation type="submission" date="2016-10" db="EMBL/GenBank/DDBJ databases">
        <authorList>
            <person name="Varghese N."/>
            <person name="Submissions S."/>
        </authorList>
    </citation>
    <scope>NUCLEOTIDE SEQUENCE [LARGE SCALE GENOMIC DNA]</scope>
    <source>
        <strain evidence="5">Nm69</strain>
    </source>
</reference>
<evidence type="ECO:0000313" key="5">
    <source>
        <dbReference type="Proteomes" id="UP000199533"/>
    </source>
</evidence>
<dbReference type="PANTHER" id="PTHR33375:SF1">
    <property type="entry name" value="CHROMOSOME-PARTITIONING PROTEIN PARB-RELATED"/>
    <property type="match status" value="1"/>
</dbReference>
<dbReference type="RefSeq" id="WP_211753487.1">
    <property type="nucleotide sequence ID" value="NZ_FOSP01000051.1"/>
</dbReference>
<dbReference type="GO" id="GO:0007059">
    <property type="term" value="P:chromosome segregation"/>
    <property type="evidence" value="ECO:0007669"/>
    <property type="project" value="TreeGrafter"/>
</dbReference>
<dbReference type="InterPro" id="IPR004437">
    <property type="entry name" value="ParB/RepB/Spo0J"/>
</dbReference>
<dbReference type="CDD" id="cd16398">
    <property type="entry name" value="KorB_N_like"/>
    <property type="match status" value="1"/>
</dbReference>
<feature type="region of interest" description="Disordered" evidence="2">
    <location>
        <begin position="226"/>
        <end position="247"/>
    </location>
</feature>
<dbReference type="Gene3D" id="1.10.10.730">
    <property type="entry name" value="KorB DNA-binding domain"/>
    <property type="match status" value="1"/>
</dbReference>
<comment type="similarity">
    <text evidence="1">Belongs to the ParB family.</text>
</comment>
<organism evidence="4 5">
    <name type="scientific">Nitrosomonas aestuarii</name>
    <dbReference type="NCBI Taxonomy" id="52441"/>
    <lineage>
        <taxon>Bacteria</taxon>
        <taxon>Pseudomonadati</taxon>
        <taxon>Pseudomonadota</taxon>
        <taxon>Betaproteobacteria</taxon>
        <taxon>Nitrosomonadales</taxon>
        <taxon>Nitrosomonadaceae</taxon>
        <taxon>Nitrosomonas</taxon>
    </lineage>
</organism>
<evidence type="ECO:0000256" key="2">
    <source>
        <dbReference type="SAM" id="MobiDB-lite"/>
    </source>
</evidence>
<evidence type="ECO:0000259" key="3">
    <source>
        <dbReference type="SMART" id="SM00470"/>
    </source>
</evidence>
<dbReference type="Proteomes" id="UP000199533">
    <property type="component" value="Unassembled WGS sequence"/>
</dbReference>
<dbReference type="Pfam" id="PF08535">
    <property type="entry name" value="KorB"/>
    <property type="match status" value="1"/>
</dbReference>
<proteinExistence type="inferred from homology"/>
<dbReference type="Gene3D" id="6.10.250.140">
    <property type="match status" value="1"/>
</dbReference>
<dbReference type="SUPFAM" id="SSF110849">
    <property type="entry name" value="ParB/Sulfiredoxin"/>
    <property type="match status" value="1"/>
</dbReference>
<dbReference type="GO" id="GO:0003677">
    <property type="term" value="F:DNA binding"/>
    <property type="evidence" value="ECO:0007669"/>
    <property type="project" value="InterPro"/>
</dbReference>
<dbReference type="InterPro" id="IPR003115">
    <property type="entry name" value="ParB_N"/>
</dbReference>
<dbReference type="SUPFAM" id="SSF109709">
    <property type="entry name" value="KorB DNA-binding domain-like"/>
    <property type="match status" value="1"/>
</dbReference>
<dbReference type="InterPro" id="IPR050336">
    <property type="entry name" value="Chromosome_partition/occlusion"/>
</dbReference>
<protein>
    <submittedName>
        <fullName evidence="4">Chromosome partitioning protein, ParB family</fullName>
    </submittedName>
</protein>
<dbReference type="NCBIfam" id="TIGR00180">
    <property type="entry name" value="parB_part"/>
    <property type="match status" value="1"/>
</dbReference>
<sequence>MTEKHKHETGKSARVHTLNEMELDSIIEDPNQPRKVFDPASLEELANTIKTRGVKTPISVRPNPDKSGTYIINHGARRYRASRIAGKKTIPAFIDHDYTEIDQVIENIQRDNLSSREVADFIGQQLSAGKKNHEIAVMIGKSKAYVSQHTTLLDLPPVISDLVNNGRINDLGGINELVKIYRHFPDEVTRWVSDENTELTRAAILLMRDCLTDMQHQRLSSNPVEGAMFLPKTRPGNKSKSKNKKETEQKIELKALVVNIAEKVGTDDKSDAIFDYLNPGEQKQLQRLLQKVLNVVLLQESIK</sequence>
<dbReference type="PANTHER" id="PTHR33375">
    <property type="entry name" value="CHROMOSOME-PARTITIONING PROTEIN PARB-RELATED"/>
    <property type="match status" value="1"/>
</dbReference>